<accession>A0A2T6BW24</accession>
<dbReference type="Gene3D" id="1.10.3920.10">
    <property type="entry name" value="PA2201 C-terminal domain-like"/>
    <property type="match status" value="1"/>
</dbReference>
<gene>
    <name evidence="3" type="ORF">C8N46_107233</name>
</gene>
<dbReference type="InterPro" id="IPR028983">
    <property type="entry name" value="PA2201-like_C"/>
</dbReference>
<evidence type="ECO:0000313" key="3">
    <source>
        <dbReference type="EMBL" id="PTX60226.1"/>
    </source>
</evidence>
<reference evidence="3 4" key="1">
    <citation type="submission" date="2018-04" db="EMBL/GenBank/DDBJ databases">
        <title>Genomic Encyclopedia of Archaeal and Bacterial Type Strains, Phase II (KMG-II): from individual species to whole genera.</title>
        <authorList>
            <person name="Goeker M."/>
        </authorList>
    </citation>
    <scope>NUCLEOTIDE SEQUENCE [LARGE SCALE GENOMIC DNA]</scope>
    <source>
        <strain evidence="3 4">DSM 25731</strain>
    </source>
</reference>
<dbReference type="Pfam" id="PF08929">
    <property type="entry name" value="PoNi_C"/>
    <property type="match status" value="1"/>
</dbReference>
<dbReference type="SUPFAM" id="SSF140731">
    <property type="entry name" value="PA2201 C-terminal domain-like"/>
    <property type="match status" value="1"/>
</dbReference>
<organism evidence="3 4">
    <name type="scientific">Kordia periserrulae</name>
    <dbReference type="NCBI Taxonomy" id="701523"/>
    <lineage>
        <taxon>Bacteria</taxon>
        <taxon>Pseudomonadati</taxon>
        <taxon>Bacteroidota</taxon>
        <taxon>Flavobacteriia</taxon>
        <taxon>Flavobacteriales</taxon>
        <taxon>Flavobacteriaceae</taxon>
        <taxon>Kordia</taxon>
    </lineage>
</organism>
<feature type="domain" description="PoNi C-terminal" evidence="2">
    <location>
        <begin position="153"/>
        <end position="258"/>
    </location>
</feature>
<name>A0A2T6BW24_9FLAO</name>
<proteinExistence type="predicted"/>
<comment type="caution">
    <text evidence="3">The sequence shown here is derived from an EMBL/GenBank/DDBJ whole genome shotgun (WGS) entry which is preliminary data.</text>
</comment>
<evidence type="ECO:0000259" key="1">
    <source>
        <dbReference type="Pfam" id="PF08928"/>
    </source>
</evidence>
<evidence type="ECO:0000259" key="2">
    <source>
        <dbReference type="Pfam" id="PF08929"/>
    </source>
</evidence>
<dbReference type="OrthoDB" id="2067926at2"/>
<dbReference type="AlphaFoldDB" id="A0A2T6BW24"/>
<evidence type="ECO:0000313" key="4">
    <source>
        <dbReference type="Proteomes" id="UP000244090"/>
    </source>
</evidence>
<sequence>MLRDSYKDLKYFEESITKRENLIEKNINQVKNGQVAEERIKQVKEFRIGLYKNNLTARYSAGITLGSKKALMSDYINAVELMDETWTPKVWNMKHPVRKKEVITLNQYTFSGFLDFSKMLSLGILLDVPKEYVLKLVKFIDGDEVKDFFLEFLISYLIPTREEIIEESYAEFFHVNERYGILKEIITEQDKIIAQEKLKIFLNKLWYPSFKGTPLYNQHNNPHNTYVGYWCFQAAAITKIMQLDDSSYRNNKYYPKDLV</sequence>
<dbReference type="Pfam" id="PF08928">
    <property type="entry name" value="PoNi_N"/>
    <property type="match status" value="1"/>
</dbReference>
<feature type="domain" description="PoNi N-terminal" evidence="1">
    <location>
        <begin position="3"/>
        <end position="137"/>
    </location>
</feature>
<dbReference type="EMBL" id="QBKT01000007">
    <property type="protein sequence ID" value="PTX60226.1"/>
    <property type="molecule type" value="Genomic_DNA"/>
</dbReference>
<dbReference type="InterPro" id="IPR015024">
    <property type="entry name" value="PoNi_N"/>
</dbReference>
<keyword evidence="4" id="KW-1185">Reference proteome</keyword>
<dbReference type="Proteomes" id="UP000244090">
    <property type="component" value="Unassembled WGS sequence"/>
</dbReference>
<dbReference type="RefSeq" id="WP_108115826.1">
    <property type="nucleotide sequence ID" value="NZ_QBKT01000007.1"/>
</dbReference>
<dbReference type="InterPro" id="IPR015025">
    <property type="entry name" value="PoNi_C"/>
</dbReference>
<protein>
    <submittedName>
        <fullName evidence="3">Uncharacterized protein DUF1910</fullName>
    </submittedName>
</protein>